<organism evidence="8 9">
    <name type="scientific">Pseudaquabacterium terrae</name>
    <dbReference type="NCBI Taxonomy" id="2732868"/>
    <lineage>
        <taxon>Bacteria</taxon>
        <taxon>Pseudomonadati</taxon>
        <taxon>Pseudomonadota</taxon>
        <taxon>Betaproteobacteria</taxon>
        <taxon>Burkholderiales</taxon>
        <taxon>Sphaerotilaceae</taxon>
        <taxon>Pseudaquabacterium</taxon>
    </lineage>
</organism>
<keyword evidence="1" id="KW-0488">Methylation</keyword>
<evidence type="ECO:0000256" key="5">
    <source>
        <dbReference type="SAM" id="Phobius"/>
    </source>
</evidence>
<feature type="domain" description="Methyl-accepting transducer" evidence="6">
    <location>
        <begin position="288"/>
        <end position="517"/>
    </location>
</feature>
<dbReference type="InterPro" id="IPR004089">
    <property type="entry name" value="MCPsignal_dom"/>
</dbReference>
<reference evidence="8 9" key="1">
    <citation type="submission" date="2020-05" db="EMBL/GenBank/DDBJ databases">
        <title>Aquincola sp. isolate from soil.</title>
        <authorList>
            <person name="Han J."/>
            <person name="Kim D.-U."/>
        </authorList>
    </citation>
    <scope>NUCLEOTIDE SEQUENCE [LARGE SCALE GENOMIC DNA]</scope>
    <source>
        <strain evidence="8 9">S2</strain>
    </source>
</reference>
<sequence>MRLPFRLPFPPFPRFTLLLRLRLAQRLALGFGLVLALLAVLLGVALMTMDRMAARTTVIVEVQNQRIALAGEMIRAVDEVSITLRNLVLIPWVDELPSEVTRMKKALSRYDAARRAFIALAGNEATDATVAKHLAALELAERDARPIGEQVAQLALADKKDDATTLVTLELRQVQSAWVAQIDELRAREVARSTQAQAFSQRAYRSAAGGLLGLSLLALLIGGAAAWSISRSVTRPIAQAVAVAERIAGGDLSVPIVSTARDETGQLLAALARMQAALAALVGEVRGTTDHVAGASREMAGGSRDLSQRTELAAARLQHTASTTQQLAGALGASARTAQEAHALASGASQVALRGGEAMRSVMGRMATISTSSRRIADISGVIDAIAFQTHLLALNAAVEAARAGDAGRGFAVVAGEVRELAQRCGQAAQQIKGLTEDSAGEVRAGLQTAEQARATMDHIVAAVERVLAGVGTISTAAQQQSAGLADVSRAVNELDQMTQQNAALVEQTAAAAAALQEQADRLGDRVAVFRTNAP</sequence>
<dbReference type="PANTHER" id="PTHR43531">
    <property type="entry name" value="PROTEIN ICFG"/>
    <property type="match status" value="1"/>
</dbReference>
<evidence type="ECO:0000256" key="1">
    <source>
        <dbReference type="ARBA" id="ARBA00022481"/>
    </source>
</evidence>
<feature type="transmembrane region" description="Helical" evidence="5">
    <location>
        <begin position="207"/>
        <end position="229"/>
    </location>
</feature>
<keyword evidence="5" id="KW-0812">Transmembrane</keyword>
<keyword evidence="3" id="KW-0807">Transducer</keyword>
<feature type="coiled-coil region" evidence="4">
    <location>
        <begin position="488"/>
        <end position="526"/>
    </location>
</feature>
<name>A0ABX2E953_9BURK</name>
<evidence type="ECO:0000313" key="8">
    <source>
        <dbReference type="EMBL" id="NRF65480.1"/>
    </source>
</evidence>
<evidence type="ECO:0000256" key="3">
    <source>
        <dbReference type="PROSITE-ProRule" id="PRU00284"/>
    </source>
</evidence>
<dbReference type="PANTHER" id="PTHR43531:SF14">
    <property type="entry name" value="METHYL-ACCEPTING CHEMOTAXIS PROTEIN I-RELATED"/>
    <property type="match status" value="1"/>
</dbReference>
<comment type="caution">
    <text evidence="8">The sequence shown here is derived from an EMBL/GenBank/DDBJ whole genome shotgun (WGS) entry which is preliminary data.</text>
</comment>
<dbReference type="Gene3D" id="1.10.287.950">
    <property type="entry name" value="Methyl-accepting chemotaxis protein"/>
    <property type="match status" value="1"/>
</dbReference>
<dbReference type="Pfam" id="PF00672">
    <property type="entry name" value="HAMP"/>
    <property type="match status" value="1"/>
</dbReference>
<keyword evidence="5" id="KW-1133">Transmembrane helix</keyword>
<evidence type="ECO:0000256" key="4">
    <source>
        <dbReference type="SAM" id="Coils"/>
    </source>
</evidence>
<comment type="similarity">
    <text evidence="2">Belongs to the methyl-accepting chemotaxis (MCP) protein family.</text>
</comment>
<evidence type="ECO:0000259" key="6">
    <source>
        <dbReference type="PROSITE" id="PS50111"/>
    </source>
</evidence>
<dbReference type="InterPro" id="IPR003660">
    <property type="entry name" value="HAMP_dom"/>
</dbReference>
<feature type="domain" description="HAMP" evidence="7">
    <location>
        <begin position="231"/>
        <end position="283"/>
    </location>
</feature>
<evidence type="ECO:0000313" key="9">
    <source>
        <dbReference type="Proteomes" id="UP000737171"/>
    </source>
</evidence>
<proteinExistence type="inferred from homology"/>
<dbReference type="InterPro" id="IPR024478">
    <property type="entry name" value="HlyB_4HB_MCP"/>
</dbReference>
<dbReference type="CDD" id="cd06225">
    <property type="entry name" value="HAMP"/>
    <property type="match status" value="1"/>
</dbReference>
<dbReference type="PRINTS" id="PR00260">
    <property type="entry name" value="CHEMTRNSDUCR"/>
</dbReference>
<keyword evidence="4" id="KW-0175">Coiled coil</keyword>
<keyword evidence="5" id="KW-0472">Membrane</keyword>
<dbReference type="PROSITE" id="PS50885">
    <property type="entry name" value="HAMP"/>
    <property type="match status" value="1"/>
</dbReference>
<feature type="transmembrane region" description="Helical" evidence="5">
    <location>
        <begin position="27"/>
        <end position="47"/>
    </location>
</feature>
<evidence type="ECO:0000259" key="7">
    <source>
        <dbReference type="PROSITE" id="PS50885"/>
    </source>
</evidence>
<dbReference type="InterPro" id="IPR051310">
    <property type="entry name" value="MCP_chemotaxis"/>
</dbReference>
<accession>A0ABX2E953</accession>
<dbReference type="Pfam" id="PF12729">
    <property type="entry name" value="4HB_MCP_1"/>
    <property type="match status" value="1"/>
</dbReference>
<dbReference type="SMART" id="SM00304">
    <property type="entry name" value="HAMP"/>
    <property type="match status" value="1"/>
</dbReference>
<gene>
    <name evidence="8" type="ORF">HLB44_00635</name>
</gene>
<dbReference type="EMBL" id="JABRWJ010000001">
    <property type="protein sequence ID" value="NRF65480.1"/>
    <property type="molecule type" value="Genomic_DNA"/>
</dbReference>
<dbReference type="Proteomes" id="UP000737171">
    <property type="component" value="Unassembled WGS sequence"/>
</dbReference>
<keyword evidence="9" id="KW-1185">Reference proteome</keyword>
<dbReference type="SMART" id="SM00283">
    <property type="entry name" value="MA"/>
    <property type="match status" value="1"/>
</dbReference>
<dbReference type="InterPro" id="IPR004090">
    <property type="entry name" value="Chemotax_Me-accpt_rcpt"/>
</dbReference>
<dbReference type="PROSITE" id="PS50111">
    <property type="entry name" value="CHEMOTAXIS_TRANSDUC_2"/>
    <property type="match status" value="1"/>
</dbReference>
<protein>
    <submittedName>
        <fullName evidence="8">HAMP domain-containing protein</fullName>
    </submittedName>
</protein>
<dbReference type="Pfam" id="PF00015">
    <property type="entry name" value="MCPsignal"/>
    <property type="match status" value="1"/>
</dbReference>
<dbReference type="SUPFAM" id="SSF58104">
    <property type="entry name" value="Methyl-accepting chemotaxis protein (MCP) signaling domain"/>
    <property type="match status" value="1"/>
</dbReference>
<evidence type="ECO:0000256" key="2">
    <source>
        <dbReference type="ARBA" id="ARBA00029447"/>
    </source>
</evidence>